<sequence>MMFKTVDFGKPKVWSVSPTFSYFSTS</sequence>
<dbReference type="AlphaFoldDB" id="A0A0E9QLQ0"/>
<organism evidence="1">
    <name type="scientific">Anguilla anguilla</name>
    <name type="common">European freshwater eel</name>
    <name type="synonym">Muraena anguilla</name>
    <dbReference type="NCBI Taxonomy" id="7936"/>
    <lineage>
        <taxon>Eukaryota</taxon>
        <taxon>Metazoa</taxon>
        <taxon>Chordata</taxon>
        <taxon>Craniata</taxon>
        <taxon>Vertebrata</taxon>
        <taxon>Euteleostomi</taxon>
        <taxon>Actinopterygii</taxon>
        <taxon>Neopterygii</taxon>
        <taxon>Teleostei</taxon>
        <taxon>Anguilliformes</taxon>
        <taxon>Anguillidae</taxon>
        <taxon>Anguilla</taxon>
    </lineage>
</organism>
<accession>A0A0E9QLQ0</accession>
<name>A0A0E9QLQ0_ANGAN</name>
<reference evidence="1" key="1">
    <citation type="submission" date="2014-11" db="EMBL/GenBank/DDBJ databases">
        <authorList>
            <person name="Amaro Gonzalez C."/>
        </authorList>
    </citation>
    <scope>NUCLEOTIDE SEQUENCE</scope>
</reference>
<reference evidence="1" key="2">
    <citation type="journal article" date="2015" name="Fish Shellfish Immunol.">
        <title>Early steps in the European eel (Anguilla anguilla)-Vibrio vulnificus interaction in the gills: Role of the RtxA13 toxin.</title>
        <authorList>
            <person name="Callol A."/>
            <person name="Pajuelo D."/>
            <person name="Ebbesson L."/>
            <person name="Teles M."/>
            <person name="MacKenzie S."/>
            <person name="Amaro C."/>
        </authorList>
    </citation>
    <scope>NUCLEOTIDE SEQUENCE</scope>
</reference>
<dbReference type="EMBL" id="GBXM01090843">
    <property type="protein sequence ID" value="JAH17734.1"/>
    <property type="molecule type" value="Transcribed_RNA"/>
</dbReference>
<protein>
    <submittedName>
        <fullName evidence="1">Uncharacterized protein</fullName>
    </submittedName>
</protein>
<proteinExistence type="predicted"/>
<evidence type="ECO:0000313" key="1">
    <source>
        <dbReference type="EMBL" id="JAH17734.1"/>
    </source>
</evidence>